<comment type="caution">
    <text evidence="1">The sequence shown here is derived from an EMBL/GenBank/DDBJ whole genome shotgun (WGS) entry which is preliminary data.</text>
</comment>
<organism evidence="1 2">
    <name type="scientific">Pigmentiphaga kullae</name>
    <dbReference type="NCBI Taxonomy" id="151784"/>
    <lineage>
        <taxon>Bacteria</taxon>
        <taxon>Pseudomonadati</taxon>
        <taxon>Pseudomonadota</taxon>
        <taxon>Betaproteobacteria</taxon>
        <taxon>Burkholderiales</taxon>
        <taxon>Alcaligenaceae</taxon>
        <taxon>Pigmentiphaga</taxon>
    </lineage>
</organism>
<dbReference type="AlphaFoldDB" id="A0A4V2F460"/>
<reference evidence="1 2" key="1">
    <citation type="submission" date="2019-02" db="EMBL/GenBank/DDBJ databases">
        <title>Genomic Encyclopedia of Type Strains, Phase IV (KMG-IV): sequencing the most valuable type-strain genomes for metagenomic binning, comparative biology and taxonomic classification.</title>
        <authorList>
            <person name="Goeker M."/>
        </authorList>
    </citation>
    <scope>NUCLEOTIDE SEQUENCE [LARGE SCALE GENOMIC DNA]</scope>
    <source>
        <strain evidence="1 2">K24</strain>
    </source>
</reference>
<name>A0A4V2F460_9BURK</name>
<dbReference type="RefSeq" id="WP_165404570.1">
    <property type="nucleotide sequence ID" value="NZ_SGXC01000001.1"/>
</dbReference>
<dbReference type="SUPFAM" id="SSF47240">
    <property type="entry name" value="Ferritin-like"/>
    <property type="match status" value="1"/>
</dbReference>
<evidence type="ECO:0000313" key="1">
    <source>
        <dbReference type="EMBL" id="RZS86477.1"/>
    </source>
</evidence>
<dbReference type="EMBL" id="SGXC01000001">
    <property type="protein sequence ID" value="RZS86477.1"/>
    <property type="molecule type" value="Genomic_DNA"/>
</dbReference>
<dbReference type="CDD" id="cd00657">
    <property type="entry name" value="Ferritin_like"/>
    <property type="match status" value="1"/>
</dbReference>
<dbReference type="GO" id="GO:0016491">
    <property type="term" value="F:oxidoreductase activity"/>
    <property type="evidence" value="ECO:0007669"/>
    <property type="project" value="InterPro"/>
</dbReference>
<sequence>MSAQPSSFIPVTGFPGIREQRFPLNLGEMLPRVERIWTVAKGSNWDPVTDIPWSQLDLGKYTEEELYAARVFWSRRAWSEYTGLAESPTVLLRFAFEGDRPGMIKLALATKFMDEAKHIEASYMMAEKLGGYLAEPPEGAPRKRLVAGLRERGMNPDYTPEAVLACWHCVSEYFAVEIFRVRYHHTTDPVARAVLGRILADEVRHIGMGWEYLAYRLPQVSDEVRENVRAAMIDVIENIELGGFHSSSNVNEEQDLFARLDLVVAKAGLGAAPPDIEHEAFVSTLAEIRSKAAQLGIDLPEYTL</sequence>
<accession>A0A4V2F460</accession>
<keyword evidence="2" id="KW-1185">Reference proteome</keyword>
<evidence type="ECO:0000313" key="2">
    <source>
        <dbReference type="Proteomes" id="UP000292445"/>
    </source>
</evidence>
<protein>
    <submittedName>
        <fullName evidence="1">Long-chain fatty aldehyde decarbonylase</fullName>
    </submittedName>
</protein>
<dbReference type="InterPro" id="IPR012348">
    <property type="entry name" value="RNR-like"/>
</dbReference>
<gene>
    <name evidence="1" type="ORF">EV675_2519</name>
</gene>
<dbReference type="InterPro" id="IPR009078">
    <property type="entry name" value="Ferritin-like_SF"/>
</dbReference>
<dbReference type="Proteomes" id="UP000292445">
    <property type="component" value="Unassembled WGS sequence"/>
</dbReference>
<dbReference type="Gene3D" id="1.10.620.20">
    <property type="entry name" value="Ribonucleotide Reductase, subunit A"/>
    <property type="match status" value="1"/>
</dbReference>
<proteinExistence type="predicted"/>